<evidence type="ECO:0000259" key="1">
    <source>
        <dbReference type="Pfam" id="PF08245"/>
    </source>
</evidence>
<dbReference type="EMBL" id="CAESAJ010000217">
    <property type="protein sequence ID" value="CAB4345060.1"/>
    <property type="molecule type" value="Genomic_DNA"/>
</dbReference>
<reference evidence="3" key="1">
    <citation type="submission" date="2020-05" db="EMBL/GenBank/DDBJ databases">
        <authorList>
            <person name="Chiriac C."/>
            <person name="Salcher M."/>
            <person name="Ghai R."/>
            <person name="Kavagutti S V."/>
        </authorList>
    </citation>
    <scope>NUCLEOTIDE SEQUENCE</scope>
</reference>
<feature type="domain" description="Lipid II isoglutaminyl synthase (glutamine-hydrolyzing) subunit MurT C-terminal" evidence="2">
    <location>
        <begin position="281"/>
        <end position="378"/>
    </location>
</feature>
<organism evidence="3">
    <name type="scientific">freshwater metagenome</name>
    <dbReference type="NCBI Taxonomy" id="449393"/>
    <lineage>
        <taxon>unclassified sequences</taxon>
        <taxon>metagenomes</taxon>
        <taxon>ecological metagenomes</taxon>
    </lineage>
</organism>
<dbReference type="Pfam" id="PF08245">
    <property type="entry name" value="Mur_ligase_M"/>
    <property type="match status" value="1"/>
</dbReference>
<dbReference type="InterPro" id="IPR013221">
    <property type="entry name" value="Mur_ligase_cen"/>
</dbReference>
<name>A0A6J5ZWB9_9ZZZZ</name>
<proteinExistence type="predicted"/>
<sequence length="396" mass="42581">MTDVRLAVASSAGSIVGWLSQRAGRGHGETIRGRVIDALDPRAISKLAIGRDIVIVSGTNGKTTTTSHLAAILAQGTDEGVSTSNFGANMRSGIAAALAQRPRHRLVVLECDELYLPEMYQILKPKVIVLLNLSRDQLDRTGEVRKVANLWRESFIHDDVSFVIDRDDPFLEYAVAGAGHVVRVTFGGRKHPDAATCPACMQLLDWSTGDYRCGCGLGSHISQVRADRTLLGPARNTVLAIEAARLMGAIVPVELAQAFTANAPDRVMHFQIRECDVATRLAKNPESWRAALAGISAPNVVLSVNARGVDGRDTSWLWDIDYRALVGKKVVCTGQRRLDVAYRLSVQGIDVTTADTFDAAVLAIGPAEEIEAIASFTAFQDLVAAQMGLSKARNGA</sequence>
<gene>
    <name evidence="3" type="ORF">UFOPK3770_01370</name>
</gene>
<dbReference type="GO" id="GO:0005524">
    <property type="term" value="F:ATP binding"/>
    <property type="evidence" value="ECO:0007669"/>
    <property type="project" value="InterPro"/>
</dbReference>
<evidence type="ECO:0000259" key="2">
    <source>
        <dbReference type="Pfam" id="PF08353"/>
    </source>
</evidence>
<dbReference type="InterPro" id="IPR013564">
    <property type="entry name" value="MurT_C"/>
</dbReference>
<dbReference type="Gene3D" id="3.40.1190.10">
    <property type="entry name" value="Mur-like, catalytic domain"/>
    <property type="match status" value="1"/>
</dbReference>
<dbReference type="Pfam" id="PF08353">
    <property type="entry name" value="MurT_C"/>
    <property type="match status" value="1"/>
</dbReference>
<evidence type="ECO:0000313" key="3">
    <source>
        <dbReference type="EMBL" id="CAB4345060.1"/>
    </source>
</evidence>
<dbReference type="SUPFAM" id="SSF53623">
    <property type="entry name" value="MurD-like peptide ligases, catalytic domain"/>
    <property type="match status" value="1"/>
</dbReference>
<dbReference type="InterPro" id="IPR036565">
    <property type="entry name" value="Mur-like_cat_sf"/>
</dbReference>
<accession>A0A6J5ZWB9</accession>
<dbReference type="PANTHER" id="PTHR23135">
    <property type="entry name" value="MUR LIGASE FAMILY MEMBER"/>
    <property type="match status" value="1"/>
</dbReference>
<dbReference type="GO" id="GO:0016881">
    <property type="term" value="F:acid-amino acid ligase activity"/>
    <property type="evidence" value="ECO:0007669"/>
    <property type="project" value="InterPro"/>
</dbReference>
<dbReference type="PANTHER" id="PTHR23135:SF7">
    <property type="entry name" value="LIPID II ISOGLUTAMINYL SYNTHASE (GLUTAMINE-HYDROLYZING) SUBUNIT MURT"/>
    <property type="match status" value="1"/>
</dbReference>
<feature type="domain" description="Mur ligase central" evidence="1">
    <location>
        <begin position="56"/>
        <end position="191"/>
    </location>
</feature>
<protein>
    <submittedName>
        <fullName evidence="3">Unannotated protein</fullName>
    </submittedName>
</protein>
<dbReference type="AlphaFoldDB" id="A0A6J5ZWB9"/>